<evidence type="ECO:0000313" key="2">
    <source>
        <dbReference type="Proteomes" id="UP000823613"/>
    </source>
</evidence>
<reference evidence="1" key="2">
    <citation type="journal article" date="2021" name="PeerJ">
        <title>Extensive microbial diversity within the chicken gut microbiome revealed by metagenomics and culture.</title>
        <authorList>
            <person name="Gilroy R."/>
            <person name="Ravi A."/>
            <person name="Getino M."/>
            <person name="Pursley I."/>
            <person name="Horton D.L."/>
            <person name="Alikhan N.F."/>
            <person name="Baker D."/>
            <person name="Gharbi K."/>
            <person name="Hall N."/>
            <person name="Watson M."/>
            <person name="Adriaenssens E.M."/>
            <person name="Foster-Nyarko E."/>
            <person name="Jarju S."/>
            <person name="Secka A."/>
            <person name="Antonio M."/>
            <person name="Oren A."/>
            <person name="Chaudhuri R.R."/>
            <person name="La Ragione R."/>
            <person name="Hildebrand F."/>
            <person name="Pallen M.J."/>
        </authorList>
    </citation>
    <scope>NUCLEOTIDE SEQUENCE</scope>
    <source>
        <strain evidence="1">11159</strain>
    </source>
</reference>
<name>A0A9D9DIQ3_9BACL</name>
<evidence type="ECO:0000313" key="1">
    <source>
        <dbReference type="EMBL" id="MBO8427498.1"/>
    </source>
</evidence>
<dbReference type="AlphaFoldDB" id="A0A9D9DIQ3"/>
<reference evidence="1" key="1">
    <citation type="submission" date="2020-10" db="EMBL/GenBank/DDBJ databases">
        <authorList>
            <person name="Gilroy R."/>
        </authorList>
    </citation>
    <scope>NUCLEOTIDE SEQUENCE</scope>
    <source>
        <strain evidence="1">11159</strain>
    </source>
</reference>
<dbReference type="EMBL" id="JADIMY010000063">
    <property type="protein sequence ID" value="MBO8427498.1"/>
    <property type="molecule type" value="Genomic_DNA"/>
</dbReference>
<protein>
    <submittedName>
        <fullName evidence="1">Uncharacterized protein</fullName>
    </submittedName>
</protein>
<dbReference type="Proteomes" id="UP000823613">
    <property type="component" value="Unassembled WGS sequence"/>
</dbReference>
<proteinExistence type="predicted"/>
<gene>
    <name evidence="1" type="ORF">IAC58_02965</name>
</gene>
<accession>A0A9D9DIQ3</accession>
<comment type="caution">
    <text evidence="1">The sequence shown here is derived from an EMBL/GenBank/DDBJ whole genome shotgun (WGS) entry which is preliminary data.</text>
</comment>
<organism evidence="1 2">
    <name type="scientific">Candidatus Onthovivens merdipullorum</name>
    <dbReference type="NCBI Taxonomy" id="2840889"/>
    <lineage>
        <taxon>Bacteria</taxon>
        <taxon>Bacillati</taxon>
        <taxon>Bacillota</taxon>
        <taxon>Bacilli</taxon>
        <taxon>Bacillales</taxon>
        <taxon>Candidatus Onthovivens</taxon>
    </lineage>
</organism>
<sequence length="102" mass="11659">MAKKKVENYVLNESNVVKLRNGYVGAVGSFNEKNKNPWIVFKAYMSTIDKYDEKLKSKGKSENSKNYDIVAVYDGSSIDNVKDIFKAKFNVEELPLLWKGND</sequence>